<evidence type="ECO:0000256" key="1">
    <source>
        <dbReference type="SAM" id="MobiDB-lite"/>
    </source>
</evidence>
<accession>A0A3S5AAM7</accession>
<name>A0A3S5AAM7_9PLAT</name>
<keyword evidence="3" id="KW-1185">Reference proteome</keyword>
<reference evidence="2" key="1">
    <citation type="submission" date="2018-11" db="EMBL/GenBank/DDBJ databases">
        <authorList>
            <consortium name="Pathogen Informatics"/>
        </authorList>
    </citation>
    <scope>NUCLEOTIDE SEQUENCE</scope>
</reference>
<protein>
    <submittedName>
        <fullName evidence="2">Uncharacterized protein</fullName>
    </submittedName>
</protein>
<gene>
    <name evidence="2" type="ORF">PXEA_LOCUS25373</name>
</gene>
<feature type="compositionally biased region" description="Basic and acidic residues" evidence="1">
    <location>
        <begin position="37"/>
        <end position="48"/>
    </location>
</feature>
<dbReference type="EMBL" id="CAAALY010128183">
    <property type="protein sequence ID" value="VEL31933.1"/>
    <property type="molecule type" value="Genomic_DNA"/>
</dbReference>
<organism evidence="2 3">
    <name type="scientific">Protopolystoma xenopodis</name>
    <dbReference type="NCBI Taxonomy" id="117903"/>
    <lineage>
        <taxon>Eukaryota</taxon>
        <taxon>Metazoa</taxon>
        <taxon>Spiralia</taxon>
        <taxon>Lophotrochozoa</taxon>
        <taxon>Platyhelminthes</taxon>
        <taxon>Monogenea</taxon>
        <taxon>Polyopisthocotylea</taxon>
        <taxon>Polystomatidea</taxon>
        <taxon>Polystomatidae</taxon>
        <taxon>Protopolystoma</taxon>
    </lineage>
</organism>
<proteinExistence type="predicted"/>
<feature type="compositionally biased region" description="Basic and acidic residues" evidence="1">
    <location>
        <begin position="86"/>
        <end position="97"/>
    </location>
</feature>
<dbReference type="Proteomes" id="UP000784294">
    <property type="component" value="Unassembled WGS sequence"/>
</dbReference>
<feature type="compositionally biased region" description="Polar residues" evidence="1">
    <location>
        <begin position="72"/>
        <end position="85"/>
    </location>
</feature>
<comment type="caution">
    <text evidence="2">The sequence shown here is derived from an EMBL/GenBank/DDBJ whole genome shotgun (WGS) entry which is preliminary data.</text>
</comment>
<evidence type="ECO:0000313" key="3">
    <source>
        <dbReference type="Proteomes" id="UP000784294"/>
    </source>
</evidence>
<dbReference type="AlphaFoldDB" id="A0A3S5AAM7"/>
<sequence length="103" mass="11301">MCAAYALAAVRPGLLPGGVVKPTDRTTGKQVRIAMTTDRHTHNRDRQYKKTGKMADGLGLHEDLATRYHPGSETTAPPTNRSSNEPIDKQTNKHNQGERSTYG</sequence>
<feature type="region of interest" description="Disordered" evidence="1">
    <location>
        <begin position="35"/>
        <end position="103"/>
    </location>
</feature>
<evidence type="ECO:0000313" key="2">
    <source>
        <dbReference type="EMBL" id="VEL31933.1"/>
    </source>
</evidence>